<organism evidence="4">
    <name type="scientific">Pyrodinium bahamense</name>
    <dbReference type="NCBI Taxonomy" id="73915"/>
    <lineage>
        <taxon>Eukaryota</taxon>
        <taxon>Sar</taxon>
        <taxon>Alveolata</taxon>
        <taxon>Dinophyceae</taxon>
        <taxon>Gonyaulacales</taxon>
        <taxon>Pyrocystaceae</taxon>
        <taxon>Pyrodinium</taxon>
    </lineage>
</organism>
<feature type="region of interest" description="Disordered" evidence="2">
    <location>
        <begin position="270"/>
        <end position="290"/>
    </location>
</feature>
<keyword evidence="3" id="KW-0732">Signal</keyword>
<keyword evidence="1" id="KW-0175">Coiled coil</keyword>
<reference evidence="4" key="1">
    <citation type="submission" date="2021-01" db="EMBL/GenBank/DDBJ databases">
        <authorList>
            <person name="Corre E."/>
            <person name="Pelletier E."/>
            <person name="Niang G."/>
            <person name="Scheremetjew M."/>
            <person name="Finn R."/>
            <person name="Kale V."/>
            <person name="Holt S."/>
            <person name="Cochrane G."/>
            <person name="Meng A."/>
            <person name="Brown T."/>
            <person name="Cohen L."/>
        </authorList>
    </citation>
    <scope>NUCLEOTIDE SEQUENCE</scope>
    <source>
        <strain evidence="4">Pbaha01</strain>
    </source>
</reference>
<feature type="coiled-coil region" evidence="1">
    <location>
        <begin position="452"/>
        <end position="528"/>
    </location>
</feature>
<feature type="compositionally biased region" description="Basic and acidic residues" evidence="2">
    <location>
        <begin position="279"/>
        <end position="290"/>
    </location>
</feature>
<feature type="coiled-coil region" evidence="1">
    <location>
        <begin position="227"/>
        <end position="269"/>
    </location>
</feature>
<evidence type="ECO:0000256" key="2">
    <source>
        <dbReference type="SAM" id="MobiDB-lite"/>
    </source>
</evidence>
<sequence length="698" mass="75964">MQLCRATSSMASICFLAAVLPHISLAARGRVSVQDASRAGESVTPVQKVLQLLDGMLAKGKDAKHQEEVTFAKFQEWCEGVHSEKTKSIEESTEQITQLTADIDKAKSDAEILGREVAELDAAISKAKAEAESAMALRKKENSDFLAAEADLSESIDACQRAVGVLKARAADVPQSLAQVQKLPRVPAKAKATIESFLQMHFDASTGIGAPEANAYEFQSGGVIDILEKLTLKFKDQLLDLQKAEMNAKANYQVLMQQLEDNIMADEAARSTKTSARAGRREDAASAKGEMDIAEKAKADDEKTLSDTLAECHMKSEEYEKNQVIRAEEVKAIEKAMAILSSRAVAGHAETYLPAAALLQATGKTAALAQVLSTDQRDPDARRRAAAYLQARAEKLGSRYLSVMALHAAEDPFAKVKKMIKDLITKLMEEANEEADQHAYCTTELATNKQTRADKTDEVEKLSAKVDKLTSEAAQLATEIQQLSDAAAEVQGQRAQATRLRGEEKAANAKAVADAQEAQAAVQEAMEVLRVFYAKAAEAASASALLQNHARGATRKLVHKQGQPYQGMQDGSTGVLGMLDVIASDFARLESETSAAEDQAVAAYEKFMAESSEDLAVKDTDMKHKEGKKQRTEELLRSSKKELGLTQDELAQAMDYYDKLKADCLDDGLSYQERRARRQEEIQSLQEALNILNGEDLA</sequence>
<gene>
    <name evidence="4" type="ORF">PBAH0796_LOCUS8773</name>
</gene>
<feature type="chain" id="PRO_5031292519" evidence="3">
    <location>
        <begin position="27"/>
        <end position="698"/>
    </location>
</feature>
<dbReference type="EMBL" id="HBEG01014349">
    <property type="protein sequence ID" value="CAD8353406.1"/>
    <property type="molecule type" value="Transcribed_RNA"/>
</dbReference>
<evidence type="ECO:0000256" key="1">
    <source>
        <dbReference type="SAM" id="Coils"/>
    </source>
</evidence>
<accession>A0A7S0FDD1</accession>
<dbReference type="AlphaFoldDB" id="A0A7S0FDD1"/>
<protein>
    <submittedName>
        <fullName evidence="4">Uncharacterized protein</fullName>
    </submittedName>
</protein>
<feature type="signal peptide" evidence="3">
    <location>
        <begin position="1"/>
        <end position="26"/>
    </location>
</feature>
<name>A0A7S0FDD1_9DINO</name>
<evidence type="ECO:0000256" key="3">
    <source>
        <dbReference type="SAM" id="SignalP"/>
    </source>
</evidence>
<proteinExistence type="predicted"/>
<feature type="coiled-coil region" evidence="1">
    <location>
        <begin position="89"/>
        <end position="137"/>
    </location>
</feature>
<evidence type="ECO:0000313" key="4">
    <source>
        <dbReference type="EMBL" id="CAD8353406.1"/>
    </source>
</evidence>